<feature type="transmembrane region" description="Helical" evidence="1">
    <location>
        <begin position="70"/>
        <end position="86"/>
    </location>
</feature>
<evidence type="ECO:0000256" key="1">
    <source>
        <dbReference type="SAM" id="Phobius"/>
    </source>
</evidence>
<feature type="transmembrane region" description="Helical" evidence="1">
    <location>
        <begin position="92"/>
        <end position="116"/>
    </location>
</feature>
<dbReference type="Proteomes" id="UP000198885">
    <property type="component" value="Unassembled WGS sequence"/>
</dbReference>
<dbReference type="EMBL" id="FOGU01000013">
    <property type="protein sequence ID" value="SES37064.1"/>
    <property type="molecule type" value="Genomic_DNA"/>
</dbReference>
<sequence>MTDYSMGGSSRGAVGWLLVALAVLLAVLGLVLVAGGIWLITLGGSWYYAIAGVGLLITAYCLGRGLIQAVLVYSLVWIGTVIWTIWEVGFDWWAWAPRVVAPIVILIVLLLCIPALSLRKRS</sequence>
<evidence type="ECO:0000313" key="2">
    <source>
        <dbReference type="EMBL" id="SES37064.1"/>
    </source>
</evidence>
<proteinExistence type="predicted"/>
<dbReference type="STRING" id="641238.SAMN04490244_11315"/>
<keyword evidence="1" id="KW-1133">Transmembrane helix</keyword>
<evidence type="ECO:0000313" key="3">
    <source>
        <dbReference type="Proteomes" id="UP000198885"/>
    </source>
</evidence>
<feature type="transmembrane region" description="Helical" evidence="1">
    <location>
        <begin position="46"/>
        <end position="63"/>
    </location>
</feature>
<dbReference type="RefSeq" id="WP_177190519.1">
    <property type="nucleotide sequence ID" value="NZ_FOGU01000013.1"/>
</dbReference>
<organism evidence="2 3">
    <name type="scientific">Tranquillimonas rosea</name>
    <dbReference type="NCBI Taxonomy" id="641238"/>
    <lineage>
        <taxon>Bacteria</taxon>
        <taxon>Pseudomonadati</taxon>
        <taxon>Pseudomonadota</taxon>
        <taxon>Alphaproteobacteria</taxon>
        <taxon>Rhodobacterales</taxon>
        <taxon>Roseobacteraceae</taxon>
        <taxon>Tranquillimonas</taxon>
    </lineage>
</organism>
<keyword evidence="3" id="KW-1185">Reference proteome</keyword>
<name>A0A1H9WTA8_9RHOB</name>
<protein>
    <submittedName>
        <fullName evidence="2">Quinoprotein glucose dehydrogenase</fullName>
    </submittedName>
</protein>
<keyword evidence="1" id="KW-0812">Transmembrane</keyword>
<keyword evidence="1" id="KW-0472">Membrane</keyword>
<gene>
    <name evidence="2" type="ORF">SAMN04490244_11315</name>
</gene>
<feature type="transmembrane region" description="Helical" evidence="1">
    <location>
        <begin position="12"/>
        <end position="40"/>
    </location>
</feature>
<reference evidence="2 3" key="1">
    <citation type="submission" date="2016-10" db="EMBL/GenBank/DDBJ databases">
        <authorList>
            <person name="de Groot N.N."/>
        </authorList>
    </citation>
    <scope>NUCLEOTIDE SEQUENCE [LARGE SCALE GENOMIC DNA]</scope>
    <source>
        <strain evidence="2 3">DSM 23042</strain>
    </source>
</reference>
<dbReference type="AlphaFoldDB" id="A0A1H9WTA8"/>
<accession>A0A1H9WTA8</accession>